<reference evidence="1 2" key="1">
    <citation type="submission" date="2014-10" db="EMBL/GenBank/DDBJ databases">
        <title>Genome sequence of Erwinia typographi M043b.</title>
        <authorList>
            <person name="Chan K.-G."/>
            <person name="Tan W.-S."/>
        </authorList>
    </citation>
    <scope>NUCLEOTIDE SEQUENCE [LARGE SCALE GENOMIC DNA]</scope>
    <source>
        <strain evidence="1 2">M043b</strain>
    </source>
</reference>
<dbReference type="Proteomes" id="UP000030351">
    <property type="component" value="Unassembled WGS sequence"/>
</dbReference>
<organism evidence="1 2">
    <name type="scientific">Erwinia typographi</name>
    <dbReference type="NCBI Taxonomy" id="371042"/>
    <lineage>
        <taxon>Bacteria</taxon>
        <taxon>Pseudomonadati</taxon>
        <taxon>Pseudomonadota</taxon>
        <taxon>Gammaproteobacteria</taxon>
        <taxon>Enterobacterales</taxon>
        <taxon>Erwiniaceae</taxon>
        <taxon>Erwinia</taxon>
    </lineage>
</organism>
<dbReference type="AlphaFoldDB" id="A0A0A3Z885"/>
<keyword evidence="2" id="KW-1185">Reference proteome</keyword>
<evidence type="ECO:0008006" key="3">
    <source>
        <dbReference type="Google" id="ProtNLM"/>
    </source>
</evidence>
<accession>A0A0A3Z885</accession>
<dbReference type="EMBL" id="JRUQ01000018">
    <property type="protein sequence ID" value="KGT95302.1"/>
    <property type="molecule type" value="Genomic_DNA"/>
</dbReference>
<comment type="caution">
    <text evidence="1">The sequence shown here is derived from an EMBL/GenBank/DDBJ whole genome shotgun (WGS) entry which is preliminary data.</text>
</comment>
<evidence type="ECO:0000313" key="2">
    <source>
        <dbReference type="Proteomes" id="UP000030351"/>
    </source>
</evidence>
<name>A0A0A3Z885_9GAMM</name>
<sequence length="76" mass="8301">MTRVIARKGVRVPLENDSRRYITDSQAVEVVLTTYYRRRLSDGDLELVPAKVAEPAAKAVAPAATKTADTGAKKED</sequence>
<gene>
    <name evidence="1" type="ORF">NG99_04595</name>
</gene>
<dbReference type="RefSeq" id="WP_034888870.1">
    <property type="nucleotide sequence ID" value="NZ_JRUQ01000018.1"/>
</dbReference>
<protein>
    <recommendedName>
        <fullName evidence="3">DUF2635 domain-containing protein</fullName>
    </recommendedName>
</protein>
<dbReference type="STRING" id="371042.NG99_04595"/>
<dbReference type="OrthoDB" id="6556281at2"/>
<evidence type="ECO:0000313" key="1">
    <source>
        <dbReference type="EMBL" id="KGT95302.1"/>
    </source>
</evidence>
<proteinExistence type="predicted"/>